<dbReference type="PANTHER" id="PTHR43289">
    <property type="entry name" value="MITOGEN-ACTIVATED PROTEIN KINASE KINASE KINASE 20-RELATED"/>
    <property type="match status" value="1"/>
</dbReference>
<evidence type="ECO:0000256" key="8">
    <source>
        <dbReference type="ARBA" id="ARBA00047899"/>
    </source>
</evidence>
<dbReference type="PROSITE" id="PS50011">
    <property type="entry name" value="PROTEIN_KINASE_DOM"/>
    <property type="match status" value="1"/>
</dbReference>
<dbReference type="FunFam" id="1.10.510.10:FF:000021">
    <property type="entry name" value="Serine/threonine protein kinase"/>
    <property type="match status" value="1"/>
</dbReference>
<evidence type="ECO:0000256" key="2">
    <source>
        <dbReference type="ARBA" id="ARBA00022527"/>
    </source>
</evidence>
<keyword evidence="11" id="KW-0472">Membrane</keyword>
<evidence type="ECO:0000256" key="10">
    <source>
        <dbReference type="SAM" id="MobiDB-lite"/>
    </source>
</evidence>
<dbReference type="Gene3D" id="3.30.10.20">
    <property type="match status" value="5"/>
</dbReference>
<evidence type="ECO:0000256" key="5">
    <source>
        <dbReference type="ARBA" id="ARBA00022741"/>
    </source>
</evidence>
<dbReference type="InterPro" id="IPR005543">
    <property type="entry name" value="PASTA_dom"/>
</dbReference>
<feature type="domain" description="PASTA" evidence="13">
    <location>
        <begin position="411"/>
        <end position="477"/>
    </location>
</feature>
<dbReference type="KEGG" id="cted:CTEST_09010"/>
<evidence type="ECO:0000259" key="12">
    <source>
        <dbReference type="PROSITE" id="PS50011"/>
    </source>
</evidence>
<dbReference type="SMART" id="SM00220">
    <property type="entry name" value="S_TKc"/>
    <property type="match status" value="1"/>
</dbReference>
<feature type="compositionally biased region" description="Low complexity" evidence="10">
    <location>
        <begin position="357"/>
        <end position="366"/>
    </location>
</feature>
<dbReference type="Pfam" id="PF00069">
    <property type="entry name" value="Pkinase"/>
    <property type="match status" value="1"/>
</dbReference>
<evidence type="ECO:0000256" key="9">
    <source>
        <dbReference type="ARBA" id="ARBA00048679"/>
    </source>
</evidence>
<dbReference type="PROSITE" id="PS51178">
    <property type="entry name" value="PASTA"/>
    <property type="match status" value="3"/>
</dbReference>
<dbReference type="PROSITE" id="PS00108">
    <property type="entry name" value="PROTEIN_KINASE_ST"/>
    <property type="match status" value="1"/>
</dbReference>
<evidence type="ECO:0000256" key="3">
    <source>
        <dbReference type="ARBA" id="ARBA00022679"/>
    </source>
</evidence>
<dbReference type="SUPFAM" id="SSF56112">
    <property type="entry name" value="Protein kinase-like (PK-like)"/>
    <property type="match status" value="1"/>
</dbReference>
<evidence type="ECO:0000313" key="15">
    <source>
        <dbReference type="Proteomes" id="UP000035540"/>
    </source>
</evidence>
<dbReference type="GO" id="GO:0106310">
    <property type="term" value="F:protein serine kinase activity"/>
    <property type="evidence" value="ECO:0007669"/>
    <property type="project" value="RHEA"/>
</dbReference>
<dbReference type="STRING" id="136857.CTEST_09010"/>
<keyword evidence="11" id="KW-1133">Transmembrane helix</keyword>
<keyword evidence="7" id="KW-0067">ATP-binding</keyword>
<comment type="catalytic activity">
    <reaction evidence="8">
        <text>L-threonyl-[protein] + ATP = O-phospho-L-threonyl-[protein] + ADP + H(+)</text>
        <dbReference type="Rhea" id="RHEA:46608"/>
        <dbReference type="Rhea" id="RHEA-COMP:11060"/>
        <dbReference type="Rhea" id="RHEA-COMP:11605"/>
        <dbReference type="ChEBI" id="CHEBI:15378"/>
        <dbReference type="ChEBI" id="CHEBI:30013"/>
        <dbReference type="ChEBI" id="CHEBI:30616"/>
        <dbReference type="ChEBI" id="CHEBI:61977"/>
        <dbReference type="ChEBI" id="CHEBI:456216"/>
        <dbReference type="EC" id="2.7.11.1"/>
    </reaction>
</comment>
<dbReference type="FunFam" id="3.30.200.20:FF:000035">
    <property type="entry name" value="Serine/threonine protein kinase Stk1"/>
    <property type="match status" value="1"/>
</dbReference>
<organism evidence="14 15">
    <name type="scientific">Corynebacterium testudinoris</name>
    <dbReference type="NCBI Taxonomy" id="136857"/>
    <lineage>
        <taxon>Bacteria</taxon>
        <taxon>Bacillati</taxon>
        <taxon>Actinomycetota</taxon>
        <taxon>Actinomycetes</taxon>
        <taxon>Mycobacteriales</taxon>
        <taxon>Corynebacteriaceae</taxon>
        <taxon>Corynebacterium</taxon>
    </lineage>
</organism>
<evidence type="ECO:0000259" key="13">
    <source>
        <dbReference type="PROSITE" id="PS51178"/>
    </source>
</evidence>
<evidence type="ECO:0000256" key="4">
    <source>
        <dbReference type="ARBA" id="ARBA00022737"/>
    </source>
</evidence>
<feature type="domain" description="Protein kinase" evidence="12">
    <location>
        <begin position="20"/>
        <end position="287"/>
    </location>
</feature>
<proteinExistence type="predicted"/>
<dbReference type="CDD" id="cd14014">
    <property type="entry name" value="STKc_PknB_like"/>
    <property type="match status" value="1"/>
</dbReference>
<dbReference type="InterPro" id="IPR011009">
    <property type="entry name" value="Kinase-like_dom_sf"/>
</dbReference>
<dbReference type="SMART" id="SM00740">
    <property type="entry name" value="PASTA"/>
    <property type="match status" value="5"/>
</dbReference>
<dbReference type="Proteomes" id="UP000035540">
    <property type="component" value="Chromosome"/>
</dbReference>
<keyword evidence="3 14" id="KW-0808">Transferase</keyword>
<protein>
    <recommendedName>
        <fullName evidence="1">non-specific serine/threonine protein kinase</fullName>
        <ecNumber evidence="1">2.7.11.1</ecNumber>
    </recommendedName>
</protein>
<dbReference type="InterPro" id="IPR000719">
    <property type="entry name" value="Prot_kinase_dom"/>
</dbReference>
<evidence type="ECO:0000256" key="6">
    <source>
        <dbReference type="ARBA" id="ARBA00022777"/>
    </source>
</evidence>
<reference evidence="15" key="2">
    <citation type="submission" date="2015-05" db="EMBL/GenBank/DDBJ databases">
        <title>Complete genome sequence of Corynebacterium testudinoris DSM 44614, recovered from necrotic lesions in the mouth of a tortoise.</title>
        <authorList>
            <person name="Ruckert C."/>
            <person name="Albersmeier A."/>
            <person name="Winkler A."/>
            <person name="Tauch A."/>
        </authorList>
    </citation>
    <scope>NUCLEOTIDE SEQUENCE [LARGE SCALE GENOMIC DNA]</scope>
    <source>
        <strain evidence="15">DSM 44614</strain>
    </source>
</reference>
<dbReference type="GO" id="GO:0004674">
    <property type="term" value="F:protein serine/threonine kinase activity"/>
    <property type="evidence" value="ECO:0007669"/>
    <property type="project" value="UniProtKB-KW"/>
</dbReference>
<evidence type="ECO:0000256" key="11">
    <source>
        <dbReference type="SAM" id="Phobius"/>
    </source>
</evidence>
<sequence length="737" mass="77238">MLHTVDMAQLAVGDVFDDRYRIDHPIARGGMSTVYRCVDLRLGRAVAAKVLDEKYLSDPVFRQRFRREARAMAQLTHPNLVNVYDFGSDGDHLFLVMELITGGTLRELIAERGPMPPHAAAAVMRSVLTGLSVAHAAGLVHRDIKPDNVLISADHRVKLADFGLVRAVNAATATNAQIVGTVAYLSPEQVDGSDITTASDVYSAGIVLFELLTGTTPFAGDTALAHAYQRLDEVVPAPSSRIAGVPPLIDALVATATAQEPADRFADAGEFLAALDDVAAELALPAFTVPVPTNSAANRAAAVPTDITDLMGPATGFIDPAPIDDTAVLGTETRMDTPRVLPAEPPLAEVAGPAPVPDVIPSSLPSSLPPEPEPDTPAPVSNRSRVGLIVWLTVVVIITIAVAVGAWWFGSGRYGEIPQVLGMDRVQAVSTVEQAGFAAATRIVYSDDVPADAIAGTEPNGGERLVRGDEVTVLVSQGRPTIPAAAGMDILEFQQVASERTLTISTGEPVYSSDVDEGRIARTEPAEGEAVPIGSTVTVHMSRGPEPVQVPDVVGLSLADAEAKLSALDLTVAQVEREYRSGAKADEVLGVTPSVGVTVNRGGEVTLQVSSALAVPDVSGMDLDAATAALEQAGFSVDRTRRNNSEVRSSPSTVIGTSPTAGTMVRPDDTSIDLVLPGRVTVPDVTGSTVREARAALANAGFEVNASERDDARVVTRQRPAAGDDARVESTVRLTLR</sequence>
<feature type="region of interest" description="Disordered" evidence="10">
    <location>
        <begin position="345"/>
        <end position="380"/>
    </location>
</feature>
<dbReference type="EC" id="2.7.11.1" evidence="1"/>
<dbReference type="PANTHER" id="PTHR43289:SF6">
    <property type="entry name" value="SERINE_THREONINE-PROTEIN KINASE NEKL-3"/>
    <property type="match status" value="1"/>
</dbReference>
<keyword evidence="15" id="KW-1185">Reference proteome</keyword>
<feature type="compositionally biased region" description="Pro residues" evidence="10">
    <location>
        <begin position="367"/>
        <end position="377"/>
    </location>
</feature>
<keyword evidence="4" id="KW-0677">Repeat</keyword>
<dbReference type="Gene3D" id="1.10.510.10">
    <property type="entry name" value="Transferase(Phosphotransferase) domain 1"/>
    <property type="match status" value="1"/>
</dbReference>
<dbReference type="EMBL" id="CP011545">
    <property type="protein sequence ID" value="AKK09231.1"/>
    <property type="molecule type" value="Genomic_DNA"/>
</dbReference>
<dbReference type="AlphaFoldDB" id="A0A0G3H771"/>
<dbReference type="GO" id="GO:0045717">
    <property type="term" value="P:negative regulation of fatty acid biosynthetic process"/>
    <property type="evidence" value="ECO:0007669"/>
    <property type="project" value="UniProtKB-ARBA"/>
</dbReference>
<reference evidence="14 15" key="1">
    <citation type="journal article" date="2015" name="Genome Announc.">
        <title>Complete Genome Sequence of the Type Strain Corynebacterium testudinoris DSM 44614, Recovered from Necrotic Lesions in the Mouth of a Tortoise.</title>
        <authorList>
            <person name="Ruckert C."/>
            <person name="Kriete M."/>
            <person name="Jaenicke S."/>
            <person name="Winkler A."/>
            <person name="Tauch A."/>
        </authorList>
    </citation>
    <scope>NUCLEOTIDE SEQUENCE [LARGE SCALE GENOMIC DNA]</scope>
    <source>
        <strain evidence="14 15">DSM 44614</strain>
    </source>
</reference>
<evidence type="ECO:0000256" key="1">
    <source>
        <dbReference type="ARBA" id="ARBA00012513"/>
    </source>
</evidence>
<keyword evidence="2 14" id="KW-0723">Serine/threonine-protein kinase</keyword>
<keyword evidence="5" id="KW-0547">Nucleotide-binding</keyword>
<dbReference type="PATRIC" id="fig|136857.5.peg.1791"/>
<dbReference type="Pfam" id="PF03793">
    <property type="entry name" value="PASTA"/>
    <property type="match status" value="5"/>
</dbReference>
<feature type="domain" description="PASTA" evidence="13">
    <location>
        <begin position="676"/>
        <end position="737"/>
    </location>
</feature>
<feature type="domain" description="PASTA" evidence="13">
    <location>
        <begin position="544"/>
        <end position="611"/>
    </location>
</feature>
<gene>
    <name evidence="14" type="primary">pknL</name>
    <name evidence="14" type="ORF">CTEST_09010</name>
</gene>
<dbReference type="NCBIfam" id="NF033483">
    <property type="entry name" value="PknB_PASTA_kin"/>
    <property type="match status" value="1"/>
</dbReference>
<dbReference type="GO" id="GO:0005524">
    <property type="term" value="F:ATP binding"/>
    <property type="evidence" value="ECO:0007669"/>
    <property type="project" value="UniProtKB-KW"/>
</dbReference>
<dbReference type="CDD" id="cd06577">
    <property type="entry name" value="PASTA_pknB"/>
    <property type="match status" value="5"/>
</dbReference>
<accession>A0A0G3H771</accession>
<feature type="transmembrane region" description="Helical" evidence="11">
    <location>
        <begin position="388"/>
        <end position="409"/>
    </location>
</feature>
<comment type="catalytic activity">
    <reaction evidence="9">
        <text>L-seryl-[protein] + ATP = O-phospho-L-seryl-[protein] + ADP + H(+)</text>
        <dbReference type="Rhea" id="RHEA:17989"/>
        <dbReference type="Rhea" id="RHEA-COMP:9863"/>
        <dbReference type="Rhea" id="RHEA-COMP:11604"/>
        <dbReference type="ChEBI" id="CHEBI:15378"/>
        <dbReference type="ChEBI" id="CHEBI:29999"/>
        <dbReference type="ChEBI" id="CHEBI:30616"/>
        <dbReference type="ChEBI" id="CHEBI:83421"/>
        <dbReference type="ChEBI" id="CHEBI:456216"/>
        <dbReference type="EC" id="2.7.11.1"/>
    </reaction>
</comment>
<dbReference type="Gene3D" id="3.30.200.20">
    <property type="entry name" value="Phosphorylase Kinase, domain 1"/>
    <property type="match status" value="1"/>
</dbReference>
<keyword evidence="6 14" id="KW-0418">Kinase</keyword>
<keyword evidence="11" id="KW-0812">Transmembrane</keyword>
<name>A0A0G3H771_9CORY</name>
<dbReference type="InterPro" id="IPR008271">
    <property type="entry name" value="Ser/Thr_kinase_AS"/>
</dbReference>
<evidence type="ECO:0000313" key="14">
    <source>
        <dbReference type="EMBL" id="AKK09231.1"/>
    </source>
</evidence>
<evidence type="ECO:0000256" key="7">
    <source>
        <dbReference type="ARBA" id="ARBA00022840"/>
    </source>
</evidence>